<gene>
    <name evidence="5" type="ORF">RUM43_014512</name>
    <name evidence="4" type="ORF">RUM44_011801</name>
</gene>
<evidence type="ECO:0000313" key="6">
    <source>
        <dbReference type="Proteomes" id="UP001359485"/>
    </source>
</evidence>
<reference evidence="5 7" key="1">
    <citation type="submission" date="2023-10" db="EMBL/GenBank/DDBJ databases">
        <title>Genomes of two closely related lineages of the louse Polyplax serrata with different host specificities.</title>
        <authorList>
            <person name="Martinu J."/>
            <person name="Tarabai H."/>
            <person name="Stefka J."/>
            <person name="Hypsa V."/>
        </authorList>
    </citation>
    <scope>NUCLEOTIDE SEQUENCE [LARGE SCALE GENOMIC DNA]</scope>
    <source>
        <strain evidence="4">98ZLc_SE</strain>
        <strain evidence="5">HR10_N</strain>
    </source>
</reference>
<dbReference type="GO" id="GO:0001671">
    <property type="term" value="F:ATPase activator activity"/>
    <property type="evidence" value="ECO:0007669"/>
    <property type="project" value="InterPro"/>
</dbReference>
<dbReference type="InterPro" id="IPR036386">
    <property type="entry name" value="HscB_C_sf"/>
</dbReference>
<comment type="caution">
    <text evidence="5">The sequence shown here is derived from an EMBL/GenBank/DDBJ whole genome shotgun (WGS) entry which is preliminary data.</text>
</comment>
<keyword evidence="2" id="KW-0143">Chaperone</keyword>
<comment type="similarity">
    <text evidence="1">Belongs to the HscB family.</text>
</comment>
<dbReference type="EMBL" id="JAWJWE010000010">
    <property type="protein sequence ID" value="KAK6630527.1"/>
    <property type="molecule type" value="Genomic_DNA"/>
</dbReference>
<dbReference type="Pfam" id="PF07743">
    <property type="entry name" value="HSCB_C"/>
    <property type="match status" value="1"/>
</dbReference>
<dbReference type="SMART" id="SM00271">
    <property type="entry name" value="DnaJ"/>
    <property type="match status" value="1"/>
</dbReference>
<dbReference type="Gene3D" id="1.10.287.110">
    <property type="entry name" value="DnaJ domain"/>
    <property type="match status" value="1"/>
</dbReference>
<dbReference type="EMBL" id="JAWJWF010000046">
    <property type="protein sequence ID" value="KAK6624937.1"/>
    <property type="molecule type" value="Genomic_DNA"/>
</dbReference>
<dbReference type="AlphaFoldDB" id="A0AAN8PQL8"/>
<dbReference type="CDD" id="cd06257">
    <property type="entry name" value="DnaJ"/>
    <property type="match status" value="1"/>
</dbReference>
<protein>
    <recommendedName>
        <fullName evidence="3">J domain-containing protein</fullName>
    </recommendedName>
</protein>
<dbReference type="SUPFAM" id="SSF46565">
    <property type="entry name" value="Chaperone J-domain"/>
    <property type="match status" value="1"/>
</dbReference>
<proteinExistence type="inferred from homology"/>
<dbReference type="PANTHER" id="PTHR14021">
    <property type="entry name" value="IRON-SULFUR CLUSTER CO-CHAPERONE PROTEIN HSCB"/>
    <property type="match status" value="1"/>
</dbReference>
<organism evidence="5 7">
    <name type="scientific">Polyplax serrata</name>
    <name type="common">Common mouse louse</name>
    <dbReference type="NCBI Taxonomy" id="468196"/>
    <lineage>
        <taxon>Eukaryota</taxon>
        <taxon>Metazoa</taxon>
        <taxon>Ecdysozoa</taxon>
        <taxon>Arthropoda</taxon>
        <taxon>Hexapoda</taxon>
        <taxon>Insecta</taxon>
        <taxon>Pterygota</taxon>
        <taxon>Neoptera</taxon>
        <taxon>Paraneoptera</taxon>
        <taxon>Psocodea</taxon>
        <taxon>Troctomorpha</taxon>
        <taxon>Phthiraptera</taxon>
        <taxon>Anoplura</taxon>
        <taxon>Polyplacidae</taxon>
        <taxon>Polyplax</taxon>
    </lineage>
</organism>
<evidence type="ECO:0000313" key="4">
    <source>
        <dbReference type="EMBL" id="KAK6624937.1"/>
    </source>
</evidence>
<dbReference type="Proteomes" id="UP001359485">
    <property type="component" value="Unassembled WGS sequence"/>
</dbReference>
<accession>A0AAN8PQL8</accession>
<evidence type="ECO:0000256" key="1">
    <source>
        <dbReference type="ARBA" id="ARBA00010476"/>
    </source>
</evidence>
<dbReference type="GO" id="GO:0044571">
    <property type="term" value="P:[2Fe-2S] cluster assembly"/>
    <property type="evidence" value="ECO:0007669"/>
    <property type="project" value="InterPro"/>
</dbReference>
<dbReference type="InterPro" id="IPR001623">
    <property type="entry name" value="DnaJ_domain"/>
</dbReference>
<keyword evidence="6" id="KW-1185">Reference proteome</keyword>
<dbReference type="GO" id="GO:0051259">
    <property type="term" value="P:protein complex oligomerization"/>
    <property type="evidence" value="ECO:0007669"/>
    <property type="project" value="InterPro"/>
</dbReference>
<feature type="domain" description="J" evidence="3">
    <location>
        <begin position="2"/>
        <end position="74"/>
    </location>
</feature>
<dbReference type="SUPFAM" id="SSF47144">
    <property type="entry name" value="HSC20 (HSCB), C-terminal oligomerisation domain"/>
    <property type="match status" value="1"/>
</dbReference>
<dbReference type="NCBIfam" id="TIGR00714">
    <property type="entry name" value="hscB"/>
    <property type="match status" value="1"/>
</dbReference>
<dbReference type="InterPro" id="IPR036869">
    <property type="entry name" value="J_dom_sf"/>
</dbReference>
<evidence type="ECO:0000313" key="7">
    <source>
        <dbReference type="Proteomes" id="UP001372834"/>
    </source>
</evidence>
<sequence>MNYFELFGVSQTFDVNLEDLSKKFKEMQMTFHPDKFTNKSKVEMEISEMYSRLLNQAYTTLKEPLKRGFYLLELKELPNENNFLIAQDFLTSVLEKNEELDDINTELNLERFMKTNDVEIKKHINLVSESFYCNNWKEARINLLKLNYFINLEQKIKRKATDFLSENKR</sequence>
<evidence type="ECO:0000256" key="2">
    <source>
        <dbReference type="ARBA" id="ARBA00023186"/>
    </source>
</evidence>
<dbReference type="PROSITE" id="PS50076">
    <property type="entry name" value="DNAJ_2"/>
    <property type="match status" value="1"/>
</dbReference>
<name>A0AAN8PQL8_POLSC</name>
<dbReference type="GO" id="GO:0005739">
    <property type="term" value="C:mitochondrion"/>
    <property type="evidence" value="ECO:0007669"/>
    <property type="project" value="TreeGrafter"/>
</dbReference>
<dbReference type="Proteomes" id="UP001372834">
    <property type="component" value="Unassembled WGS sequence"/>
</dbReference>
<evidence type="ECO:0000259" key="3">
    <source>
        <dbReference type="PROSITE" id="PS50076"/>
    </source>
</evidence>
<dbReference type="GO" id="GO:0051087">
    <property type="term" value="F:protein-folding chaperone binding"/>
    <property type="evidence" value="ECO:0007669"/>
    <property type="project" value="InterPro"/>
</dbReference>
<dbReference type="InterPro" id="IPR004640">
    <property type="entry name" value="HscB"/>
</dbReference>
<dbReference type="InterPro" id="IPR009073">
    <property type="entry name" value="HscB_oligo_C"/>
</dbReference>
<evidence type="ECO:0000313" key="5">
    <source>
        <dbReference type="EMBL" id="KAK6630527.1"/>
    </source>
</evidence>
<dbReference type="PANTHER" id="PTHR14021:SF15">
    <property type="entry name" value="IRON-SULFUR CLUSTER CO-CHAPERONE PROTEIN HSCB"/>
    <property type="match status" value="1"/>
</dbReference>
<dbReference type="Gene3D" id="1.20.1280.20">
    <property type="entry name" value="HscB, C-terminal domain"/>
    <property type="match status" value="1"/>
</dbReference>